<gene>
    <name evidence="3" type="ORF">FB550_104122</name>
</gene>
<feature type="transmembrane region" description="Helical" evidence="1">
    <location>
        <begin position="83"/>
        <end position="102"/>
    </location>
</feature>
<organism evidence="3 4">
    <name type="scientific">Neobacillus bataviensis</name>
    <dbReference type="NCBI Taxonomy" id="220685"/>
    <lineage>
        <taxon>Bacteria</taxon>
        <taxon>Bacillati</taxon>
        <taxon>Bacillota</taxon>
        <taxon>Bacilli</taxon>
        <taxon>Bacillales</taxon>
        <taxon>Bacillaceae</taxon>
        <taxon>Neobacillus</taxon>
    </lineage>
</organism>
<dbReference type="AlphaFoldDB" id="A0A561DGT8"/>
<comment type="caution">
    <text evidence="3">The sequence shown here is derived from an EMBL/GenBank/DDBJ whole genome shotgun (WGS) entry which is preliminary data.</text>
</comment>
<dbReference type="EMBL" id="VIVN01000004">
    <property type="protein sequence ID" value="TWE02577.1"/>
    <property type="molecule type" value="Genomic_DNA"/>
</dbReference>
<keyword evidence="1" id="KW-1133">Transmembrane helix</keyword>
<feature type="transmembrane region" description="Helical" evidence="1">
    <location>
        <begin position="114"/>
        <end position="137"/>
    </location>
</feature>
<sequence length="165" mass="18754">MFLMKNKRIFPGIILIGFGAYFLLQQTGITLFQQFYTWPTLLIIVGAAFLGQGYSAHEYDAILPGVIMSGFGLHFHLSGHLAFWPTNTIGMLILIISVGFFLRFQKTNTGLFQAFLFLIIAVLLLFYDKIAGYFGILQNGMNLVWKFWPALLIVVGIYFLLKKKK</sequence>
<evidence type="ECO:0000313" key="4">
    <source>
        <dbReference type="Proteomes" id="UP000319671"/>
    </source>
</evidence>
<feature type="domain" description="LiaI-LiaF-like transmembrane region" evidence="2">
    <location>
        <begin position="9"/>
        <end position="50"/>
    </location>
</feature>
<keyword evidence="1" id="KW-0472">Membrane</keyword>
<feature type="transmembrane region" description="Helical" evidence="1">
    <location>
        <begin position="9"/>
        <end position="29"/>
    </location>
</feature>
<evidence type="ECO:0000313" key="3">
    <source>
        <dbReference type="EMBL" id="TWE02577.1"/>
    </source>
</evidence>
<feature type="transmembrane region" description="Helical" evidence="1">
    <location>
        <begin position="143"/>
        <end position="161"/>
    </location>
</feature>
<proteinExistence type="predicted"/>
<name>A0A561DGT8_9BACI</name>
<keyword evidence="4" id="KW-1185">Reference proteome</keyword>
<evidence type="ECO:0000256" key="1">
    <source>
        <dbReference type="SAM" id="Phobius"/>
    </source>
</evidence>
<protein>
    <recommendedName>
        <fullName evidence="2">LiaI-LiaF-like transmembrane region domain-containing protein</fullName>
    </recommendedName>
</protein>
<dbReference type="Proteomes" id="UP000319671">
    <property type="component" value="Unassembled WGS sequence"/>
</dbReference>
<dbReference type="InterPro" id="IPR043726">
    <property type="entry name" value="LiaI-LiaF-like_TM1"/>
</dbReference>
<accession>A0A561DGT8</accession>
<reference evidence="3 4" key="1">
    <citation type="submission" date="2019-06" db="EMBL/GenBank/DDBJ databases">
        <title>Sorghum-associated microbial communities from plants grown in Nebraska, USA.</title>
        <authorList>
            <person name="Schachtman D."/>
        </authorList>
    </citation>
    <scope>NUCLEOTIDE SEQUENCE [LARGE SCALE GENOMIC DNA]</scope>
    <source>
        <strain evidence="3 4">2482</strain>
    </source>
</reference>
<evidence type="ECO:0000259" key="2">
    <source>
        <dbReference type="Pfam" id="PF18917"/>
    </source>
</evidence>
<dbReference type="Pfam" id="PF18917">
    <property type="entry name" value="LiaI-LiaF-like_TM1"/>
    <property type="match status" value="1"/>
</dbReference>
<keyword evidence="1" id="KW-0812">Transmembrane</keyword>